<keyword evidence="3" id="KW-1185">Reference proteome</keyword>
<dbReference type="AlphaFoldDB" id="A0A176WHL8"/>
<evidence type="ECO:0000313" key="2">
    <source>
        <dbReference type="EMBL" id="OAE32103.1"/>
    </source>
</evidence>
<proteinExistence type="predicted"/>
<dbReference type="Proteomes" id="UP000077202">
    <property type="component" value="Unassembled WGS sequence"/>
</dbReference>
<name>A0A176WHL8_MARPO</name>
<gene>
    <name evidence="2" type="ORF">AXG93_4202s1050</name>
</gene>
<protein>
    <submittedName>
        <fullName evidence="2">Uncharacterized protein</fullName>
    </submittedName>
</protein>
<dbReference type="EMBL" id="LVLJ01000890">
    <property type="protein sequence ID" value="OAE32103.1"/>
    <property type="molecule type" value="Genomic_DNA"/>
</dbReference>
<evidence type="ECO:0000313" key="3">
    <source>
        <dbReference type="Proteomes" id="UP000077202"/>
    </source>
</evidence>
<feature type="compositionally biased region" description="Basic and acidic residues" evidence="1">
    <location>
        <begin position="27"/>
        <end position="45"/>
    </location>
</feature>
<reference evidence="2" key="1">
    <citation type="submission" date="2016-03" db="EMBL/GenBank/DDBJ databases">
        <title>Mechanisms controlling the formation of the plant cell surface in tip-growing cells are functionally conserved among land plants.</title>
        <authorList>
            <person name="Honkanen S."/>
            <person name="Jones V.A."/>
            <person name="Morieri G."/>
            <person name="Champion C."/>
            <person name="Hetherington A.J."/>
            <person name="Kelly S."/>
            <person name="Saint-Marcoux D."/>
            <person name="Proust H."/>
            <person name="Prescott H."/>
            <person name="Dolan L."/>
        </authorList>
    </citation>
    <scope>NUCLEOTIDE SEQUENCE [LARGE SCALE GENOMIC DNA]</scope>
    <source>
        <tissue evidence="2">Whole gametophyte</tissue>
    </source>
</reference>
<sequence length="118" mass="13130">MTCHVVDSAVNGKRGTLHVAAACDPSGSRRDEAGALADDRRDHVEGTSTRSAESLAWAPPRKREESREMMRDDAILPFLFWEPQEVPLRLQTVGGKLWKGIISFHVWGVYEAGRNVQS</sequence>
<evidence type="ECO:0000256" key="1">
    <source>
        <dbReference type="SAM" id="MobiDB-lite"/>
    </source>
</evidence>
<organism evidence="2 3">
    <name type="scientific">Marchantia polymorpha subsp. ruderalis</name>
    <dbReference type="NCBI Taxonomy" id="1480154"/>
    <lineage>
        <taxon>Eukaryota</taxon>
        <taxon>Viridiplantae</taxon>
        <taxon>Streptophyta</taxon>
        <taxon>Embryophyta</taxon>
        <taxon>Marchantiophyta</taxon>
        <taxon>Marchantiopsida</taxon>
        <taxon>Marchantiidae</taxon>
        <taxon>Marchantiales</taxon>
        <taxon>Marchantiaceae</taxon>
        <taxon>Marchantia</taxon>
    </lineage>
</organism>
<feature type="region of interest" description="Disordered" evidence="1">
    <location>
        <begin position="25"/>
        <end position="68"/>
    </location>
</feature>
<comment type="caution">
    <text evidence="2">The sequence shown here is derived from an EMBL/GenBank/DDBJ whole genome shotgun (WGS) entry which is preliminary data.</text>
</comment>
<accession>A0A176WHL8</accession>